<feature type="compositionally biased region" description="Basic and acidic residues" evidence="1">
    <location>
        <begin position="61"/>
        <end position="70"/>
    </location>
</feature>
<protein>
    <submittedName>
        <fullName evidence="3">Beta-lactamase class A</fullName>
    </submittedName>
</protein>
<dbReference type="Gene3D" id="3.40.710.10">
    <property type="entry name" value="DD-peptidase/beta-lactamase superfamily"/>
    <property type="match status" value="1"/>
</dbReference>
<dbReference type="GO" id="GO:0008800">
    <property type="term" value="F:beta-lactamase activity"/>
    <property type="evidence" value="ECO:0007669"/>
    <property type="project" value="InterPro"/>
</dbReference>
<dbReference type="InterPro" id="IPR012338">
    <property type="entry name" value="Beta-lactam/transpept-like"/>
</dbReference>
<evidence type="ECO:0000313" key="4">
    <source>
        <dbReference type="Proteomes" id="UP000223370"/>
    </source>
</evidence>
<keyword evidence="4" id="KW-1185">Reference proteome</keyword>
<evidence type="ECO:0000259" key="2">
    <source>
        <dbReference type="Pfam" id="PF13354"/>
    </source>
</evidence>
<dbReference type="EMBL" id="BCMJ01000016">
    <property type="protein sequence ID" value="GAX09160.1"/>
    <property type="molecule type" value="Genomic_DNA"/>
</dbReference>
<name>A0A1Z5J503_9LACO</name>
<comment type="caution">
    <text evidence="3">The sequence shown here is derived from an EMBL/GenBank/DDBJ whole genome shotgun (WGS) entry which is preliminary data.</text>
</comment>
<sequence precursor="true">MENLTKGIWLMKFGFSRVAVSLLLGLAVMSGCSKTNHPANQTSSSKPTSQAKPSTNQVKHSVAERKTNSRTDLVQHDIRLSEERCIASASGQTSVYAVDLRNKQPVMVHNRSQRSASVIKLFIMVEAFRQIKSGRLTLNQEVSIPKTDQVGGTGELAHQNVNQLSLIRLLTLMIRNSDNTATNVLIDRLGGLNVINNEIKRLGCSDTQLQRKMLDYQSLKNGKDNMTSVKDVGNLLVKLEQHSVLGDPYDAEMLQLLRYNANQSKLPALINQKATVFNKTGEFPDYGVQNDAAIVKKGNQVFVVVVLSQHGNESKQVGAMQQLGKQLYTIYFSK</sequence>
<dbReference type="GO" id="GO:0030655">
    <property type="term" value="P:beta-lactam antibiotic catabolic process"/>
    <property type="evidence" value="ECO:0007669"/>
    <property type="project" value="InterPro"/>
</dbReference>
<dbReference type="PROSITE" id="PS51257">
    <property type="entry name" value="PROKAR_LIPOPROTEIN"/>
    <property type="match status" value="1"/>
</dbReference>
<dbReference type="GO" id="GO:0046677">
    <property type="term" value="P:response to antibiotic"/>
    <property type="evidence" value="ECO:0007669"/>
    <property type="project" value="InterPro"/>
</dbReference>
<evidence type="ECO:0000256" key="1">
    <source>
        <dbReference type="SAM" id="MobiDB-lite"/>
    </source>
</evidence>
<reference evidence="3 4" key="1">
    <citation type="submission" date="2015-11" db="EMBL/GenBank/DDBJ databases">
        <title>Draft genome sequences of new species of the genus Lactobacillus isolated from orchardgrass silage.</title>
        <authorList>
            <person name="Tohno M."/>
            <person name="Tanizawa Y."/>
            <person name="Arita M."/>
        </authorList>
    </citation>
    <scope>NUCLEOTIDE SEQUENCE [LARGE SCALE GENOMIC DNA]</scope>
    <source>
        <strain evidence="3 4">IWT5</strain>
    </source>
</reference>
<dbReference type="Pfam" id="PF13354">
    <property type="entry name" value="Beta-lactamase2"/>
    <property type="match status" value="1"/>
</dbReference>
<proteinExistence type="predicted"/>
<dbReference type="InterPro" id="IPR045155">
    <property type="entry name" value="Beta-lactam_cat"/>
</dbReference>
<dbReference type="Proteomes" id="UP000223370">
    <property type="component" value="Unassembled WGS sequence"/>
</dbReference>
<dbReference type="PANTHER" id="PTHR35333">
    <property type="entry name" value="BETA-LACTAMASE"/>
    <property type="match status" value="1"/>
</dbReference>
<feature type="region of interest" description="Disordered" evidence="1">
    <location>
        <begin position="35"/>
        <end position="70"/>
    </location>
</feature>
<accession>A0A1Z5J503</accession>
<dbReference type="AlphaFoldDB" id="A0A1Z5J503"/>
<organism evidence="3 4">
    <name type="scientific">Secundilactobacillus silagincola</name>
    <dbReference type="NCBI Taxonomy" id="1714681"/>
    <lineage>
        <taxon>Bacteria</taxon>
        <taxon>Bacillati</taxon>
        <taxon>Bacillota</taxon>
        <taxon>Bacilli</taxon>
        <taxon>Lactobacillales</taxon>
        <taxon>Lactobacillaceae</taxon>
        <taxon>Secundilactobacillus</taxon>
    </lineage>
</organism>
<gene>
    <name evidence="3" type="ORF">IWT5_02343</name>
</gene>
<feature type="compositionally biased region" description="Polar residues" evidence="1">
    <location>
        <begin position="35"/>
        <end position="59"/>
    </location>
</feature>
<dbReference type="InterPro" id="IPR000871">
    <property type="entry name" value="Beta-lactam_class-A"/>
</dbReference>
<dbReference type="PANTHER" id="PTHR35333:SF3">
    <property type="entry name" value="BETA-LACTAMASE-TYPE TRANSPEPTIDASE FOLD CONTAINING PROTEIN"/>
    <property type="match status" value="1"/>
</dbReference>
<feature type="domain" description="Beta-lactamase class A catalytic" evidence="2">
    <location>
        <begin position="94"/>
        <end position="307"/>
    </location>
</feature>
<evidence type="ECO:0000313" key="3">
    <source>
        <dbReference type="EMBL" id="GAX09160.1"/>
    </source>
</evidence>
<dbReference type="SUPFAM" id="SSF56601">
    <property type="entry name" value="beta-lactamase/transpeptidase-like"/>
    <property type="match status" value="1"/>
</dbReference>